<comment type="similarity">
    <text evidence="2">Belongs to the bacterial solute-binding protein 8 family.</text>
</comment>
<dbReference type="Gene3D" id="3.40.50.1980">
    <property type="entry name" value="Nitrogenase molybdenum iron protein domain"/>
    <property type="match status" value="2"/>
</dbReference>
<dbReference type="InterPro" id="IPR002491">
    <property type="entry name" value="ABC_transptr_periplasmic_BD"/>
</dbReference>
<dbReference type="GO" id="GO:1901678">
    <property type="term" value="P:iron coordination entity transport"/>
    <property type="evidence" value="ECO:0007669"/>
    <property type="project" value="UniProtKB-ARBA"/>
</dbReference>
<comment type="subcellular location">
    <subcellularLocation>
        <location evidence="1">Cell envelope</location>
    </subcellularLocation>
</comment>
<dbReference type="InterPro" id="IPR051313">
    <property type="entry name" value="Bact_iron-sidero_bind"/>
</dbReference>
<protein>
    <submittedName>
        <fullName evidence="7">Periplasmic binding protein</fullName>
    </submittedName>
</protein>
<dbReference type="KEGG" id="bcv:Bcav_2294"/>
<dbReference type="EMBL" id="CP001618">
    <property type="protein sequence ID" value="ACQ80545.1"/>
    <property type="molecule type" value="Genomic_DNA"/>
</dbReference>
<feature type="domain" description="Fe/B12 periplasmic-binding" evidence="6">
    <location>
        <begin position="61"/>
        <end position="330"/>
    </location>
</feature>
<accession>C5BVF8</accession>
<dbReference type="AlphaFoldDB" id="C5BVF8"/>
<dbReference type="RefSeq" id="WP_015882785.1">
    <property type="nucleotide sequence ID" value="NC_012669.1"/>
</dbReference>
<dbReference type="OrthoDB" id="9793175at2"/>
<keyword evidence="4 5" id="KW-0732">Signal</keyword>
<feature type="chain" id="PRO_5002946701" evidence="5">
    <location>
        <begin position="28"/>
        <end position="330"/>
    </location>
</feature>
<evidence type="ECO:0000256" key="3">
    <source>
        <dbReference type="ARBA" id="ARBA00022448"/>
    </source>
</evidence>
<keyword evidence="8" id="KW-1185">Reference proteome</keyword>
<evidence type="ECO:0000256" key="4">
    <source>
        <dbReference type="ARBA" id="ARBA00022729"/>
    </source>
</evidence>
<dbReference type="GO" id="GO:0030288">
    <property type="term" value="C:outer membrane-bounded periplasmic space"/>
    <property type="evidence" value="ECO:0007669"/>
    <property type="project" value="TreeGrafter"/>
</dbReference>
<evidence type="ECO:0000259" key="6">
    <source>
        <dbReference type="PROSITE" id="PS50983"/>
    </source>
</evidence>
<evidence type="ECO:0000313" key="7">
    <source>
        <dbReference type="EMBL" id="ACQ80545.1"/>
    </source>
</evidence>
<feature type="signal peptide" evidence="5">
    <location>
        <begin position="1"/>
        <end position="27"/>
    </location>
</feature>
<dbReference type="HOGENOM" id="CLU_038034_10_1_11"/>
<evidence type="ECO:0000256" key="5">
    <source>
        <dbReference type="SAM" id="SignalP"/>
    </source>
</evidence>
<gene>
    <name evidence="7" type="ordered locus">Bcav_2294</name>
</gene>
<reference evidence="7 8" key="1">
    <citation type="journal article" date="2009" name="Stand. Genomic Sci.">
        <title>Complete genome sequence of Beutenbergia cavernae type strain (HKI 0122).</title>
        <authorList>
            <person name="Land M."/>
            <person name="Pukall R."/>
            <person name="Abt B."/>
            <person name="Goker M."/>
            <person name="Rohde M."/>
            <person name="Glavina Del Rio T."/>
            <person name="Tice H."/>
            <person name="Copeland A."/>
            <person name="Cheng J.F."/>
            <person name="Lucas S."/>
            <person name="Chen F."/>
            <person name="Nolan M."/>
            <person name="Bruce D."/>
            <person name="Goodwin L."/>
            <person name="Pitluck S."/>
            <person name="Ivanova N."/>
            <person name="Mavromatis K."/>
            <person name="Ovchinnikova G."/>
            <person name="Pati A."/>
            <person name="Chen A."/>
            <person name="Palaniappan K."/>
            <person name="Hauser L."/>
            <person name="Chang Y.J."/>
            <person name="Jefferies C.C."/>
            <person name="Saunders E."/>
            <person name="Brettin T."/>
            <person name="Detter J.C."/>
            <person name="Han C."/>
            <person name="Chain P."/>
            <person name="Bristow J."/>
            <person name="Eisen J.A."/>
            <person name="Markowitz V."/>
            <person name="Hugenholtz P."/>
            <person name="Kyrpides N.C."/>
            <person name="Klenk H.P."/>
            <person name="Lapidus A."/>
        </authorList>
    </citation>
    <scope>NUCLEOTIDE SEQUENCE [LARGE SCALE GENOMIC DNA]</scope>
    <source>
        <strain evidence="8">ATCC BAA-8 / DSM 12333 / NBRC 16432</strain>
    </source>
</reference>
<dbReference type="PANTHER" id="PTHR30532">
    <property type="entry name" value="IRON III DICITRATE-BINDING PERIPLASMIC PROTEIN"/>
    <property type="match status" value="1"/>
</dbReference>
<evidence type="ECO:0000256" key="2">
    <source>
        <dbReference type="ARBA" id="ARBA00008814"/>
    </source>
</evidence>
<dbReference type="eggNOG" id="COG0614">
    <property type="taxonomic scope" value="Bacteria"/>
</dbReference>
<dbReference type="SUPFAM" id="SSF53807">
    <property type="entry name" value="Helical backbone' metal receptor"/>
    <property type="match status" value="1"/>
</dbReference>
<organism evidence="7 8">
    <name type="scientific">Beutenbergia cavernae (strain ATCC BAA-8 / DSM 12333 / CCUG 43141 / JCM 11478 / NBRC 16432 / NCIMB 13614 / HKI 0122)</name>
    <dbReference type="NCBI Taxonomy" id="471853"/>
    <lineage>
        <taxon>Bacteria</taxon>
        <taxon>Bacillati</taxon>
        <taxon>Actinomycetota</taxon>
        <taxon>Actinomycetes</taxon>
        <taxon>Micrococcales</taxon>
        <taxon>Beutenbergiaceae</taxon>
        <taxon>Beutenbergia</taxon>
    </lineage>
</organism>
<dbReference type="Proteomes" id="UP000007962">
    <property type="component" value="Chromosome"/>
</dbReference>
<proteinExistence type="inferred from homology"/>
<dbReference type="PROSITE" id="PS50983">
    <property type="entry name" value="FE_B12_PBP"/>
    <property type="match status" value="1"/>
</dbReference>
<name>C5BVF8_BEUC1</name>
<dbReference type="STRING" id="471853.Bcav_2294"/>
<evidence type="ECO:0000313" key="8">
    <source>
        <dbReference type="Proteomes" id="UP000007962"/>
    </source>
</evidence>
<evidence type="ECO:0000256" key="1">
    <source>
        <dbReference type="ARBA" id="ARBA00004196"/>
    </source>
</evidence>
<dbReference type="PANTHER" id="PTHR30532:SF1">
    <property type="entry name" value="IRON(3+)-HYDROXAMATE-BINDING PROTEIN FHUD"/>
    <property type="match status" value="1"/>
</dbReference>
<keyword evidence="3" id="KW-0813">Transport</keyword>
<dbReference type="PROSITE" id="PS51257">
    <property type="entry name" value="PROKAR_LIPOPROTEIN"/>
    <property type="match status" value="1"/>
</dbReference>
<sequence length="330" mass="33845">MNRRLFALPAAAAVLLLAACGTTEAPADDATTPETDAAASGPVTIVDDRGEEITLDAPAVDVVSLEWGLTEHLLSLGVTPVGNADNAGYEAWDTIVPLPEGVTDVGGRGEPSVDSIVGLDADLVVTTTDLPETVIDQIATSVPVLALRGSNAEDPLGHMERTLDLLGQATGTQEQADELWSGFQTALEDGAAALADAGLDGATFTMADGWNDAGVVSVRMFTTGSMLGAVAGELGLVNGWEGEGDPDYGLAATDVEGLLALPDDTHFVYLANDTDGGDPFVDGLGTNPVWTGLPFVESGQVYRLPDGIWQFGGTASAEAFIDATVTALTS</sequence>
<dbReference type="Pfam" id="PF01497">
    <property type="entry name" value="Peripla_BP_2"/>
    <property type="match status" value="1"/>
</dbReference>